<keyword evidence="1 3" id="KW-1015">Disulfide bond</keyword>
<name>A0A3M6TG35_POCDA</name>
<dbReference type="InterPro" id="IPR013320">
    <property type="entry name" value="ConA-like_dom_sf"/>
</dbReference>
<proteinExistence type="predicted"/>
<sequence length="1186" mass="132926">MFTVATLCLLFLALITSYGHGERYTRFDGSTYVTYSYKGEQRTLPNNIRLVFRTIKPSGILLHATSGGDDFITLELLRGKIRYSMSDGSMQNMTTGIVSNVYFGKVVDMANNEWHQVDWIKQTTNSWILYVDASSEMIKVPGFHSRTFADQTIYLGGVDVDRIKSRHLLLSDRDFVSFEGCLQDEHVTVDDLMLHNFTRVGNETLPDCSDTTEEYDPVTFKKPESFMKIDVPSVNAVKYSVKFRTHDGEGILLFERITKANGAKINVSLTGGSIKLRVTFAKKESPVILHGGANLDDGMWHSVSVDISIRRVSLQVDSDFASSRSGSSQGTFLSSSEVFVGADNQGKFGFVGCMRDFMVQGQKLNWTDEYKSQIGEKDMKKCSLLDLCIPNPCRNGGRCSQARNKTICHCAATDFKGPKCETPSFFMQTCADWWKAGKRSNGYYRINPRHLKPFPVYCNMTNIEGPSTVIFHTQDRVRVKAAQYKTGGKYRHVIKYATTNIRNINYLITSSTHCRQYLAYHCYNSVLFDSPKKFNLQSGRGARWVSRDGKLQDYWSGAAHGSMKCACGMNQTCVERSKACNCDTLDNKWHDDGGYLTNVTSLPVKSLIFSVDGTNAKSRYVLGSLECYGSTTKRTTTTIVPVSDTLGTPQPSTKSLTKSPSTISSTAYKPPLSKEDGISTSRAPLGEEVFSSTASTSALEVNSPATPEPTNDKVDIVVIETPKKYITIRENANQELVLIILSVILAIFVIAIVVLLVKQNLFLPCKCKCLKAPLYHDVRHMDVIELGPPSPTYAETEPEPIQQFETSPYQTRNYDIGSSHDCHEMSSPELYSDAETDRLDISNGSCSGISENADVEKDKPEKNIEYEDIDLGVIDFVPSLTSRKQLSTEEKFKKLTEVILDVLSASEVRANHSDRKENPLSPIKPKDVDLRESSFEFSQSHLPANEQLLDSDNDSTATVSELSSDQELFNGDQCAENYPCDKGTPCSRDECNESSKEHTIEIYKPSRERGISRNNWISSDPHDNYLSLDVDNLEDDTLEAQPLSSALSGYDYKEEIPTEIDIMSPCAGNENYRPASCDGGGNEVIFHRDDKRKHSSPRSRLFSRQKSEEEALLPSKQTNETQEIGSDRFRENIQRHHSGFSNSFYRQPHQQQNASACKKQPENGQTKERRINSSKQVHAQKYETEL</sequence>
<evidence type="ECO:0008006" key="11">
    <source>
        <dbReference type="Google" id="ProtNLM"/>
    </source>
</evidence>
<evidence type="ECO:0000256" key="5">
    <source>
        <dbReference type="SAM" id="Phobius"/>
    </source>
</evidence>
<dbReference type="AlphaFoldDB" id="A0A3M6TG35"/>
<keyword evidence="5" id="KW-0812">Transmembrane</keyword>
<evidence type="ECO:0000259" key="7">
    <source>
        <dbReference type="PROSITE" id="PS50025"/>
    </source>
</evidence>
<dbReference type="CDD" id="cd00110">
    <property type="entry name" value="LamG"/>
    <property type="match status" value="2"/>
</dbReference>
<dbReference type="EMBL" id="RCHS01003655">
    <property type="protein sequence ID" value="RMX40365.1"/>
    <property type="molecule type" value="Genomic_DNA"/>
</dbReference>
<feature type="domain" description="EGF-like" evidence="8">
    <location>
        <begin position="384"/>
        <end position="421"/>
    </location>
</feature>
<evidence type="ECO:0000313" key="9">
    <source>
        <dbReference type="EMBL" id="RMX40365.1"/>
    </source>
</evidence>
<keyword evidence="2" id="KW-0245">EGF-like domain</keyword>
<feature type="domain" description="Laminin G" evidence="7">
    <location>
        <begin position="22"/>
        <end position="208"/>
    </location>
</feature>
<dbReference type="InterPro" id="IPR036056">
    <property type="entry name" value="Fibrinogen-like_C"/>
</dbReference>
<keyword evidence="5" id="KW-0472">Membrane</keyword>
<dbReference type="PANTHER" id="PTHR15036">
    <property type="entry name" value="PIKACHURIN-LIKE PROTEIN"/>
    <property type="match status" value="1"/>
</dbReference>
<evidence type="ECO:0000256" key="4">
    <source>
        <dbReference type="SAM" id="MobiDB-lite"/>
    </source>
</evidence>
<dbReference type="Gene3D" id="2.60.120.1000">
    <property type="match status" value="1"/>
</dbReference>
<feature type="compositionally biased region" description="Low complexity" evidence="4">
    <location>
        <begin position="648"/>
        <end position="666"/>
    </location>
</feature>
<organism evidence="9 10">
    <name type="scientific">Pocillopora damicornis</name>
    <name type="common">Cauliflower coral</name>
    <name type="synonym">Millepora damicornis</name>
    <dbReference type="NCBI Taxonomy" id="46731"/>
    <lineage>
        <taxon>Eukaryota</taxon>
        <taxon>Metazoa</taxon>
        <taxon>Cnidaria</taxon>
        <taxon>Anthozoa</taxon>
        <taxon>Hexacorallia</taxon>
        <taxon>Scleractinia</taxon>
        <taxon>Astrocoeniina</taxon>
        <taxon>Pocilloporidae</taxon>
        <taxon>Pocillopora</taxon>
    </lineage>
</organism>
<feature type="compositionally biased region" description="Polar residues" evidence="4">
    <location>
        <begin position="1115"/>
        <end position="1124"/>
    </location>
</feature>
<accession>A0A3M6TG35</accession>
<feature type="transmembrane region" description="Helical" evidence="5">
    <location>
        <begin position="736"/>
        <end position="757"/>
    </location>
</feature>
<dbReference type="Proteomes" id="UP000275408">
    <property type="component" value="Unassembled WGS sequence"/>
</dbReference>
<feature type="compositionally biased region" description="Basic residues" evidence="4">
    <location>
        <begin position="1090"/>
        <end position="1103"/>
    </location>
</feature>
<dbReference type="SUPFAM" id="SSF57196">
    <property type="entry name" value="EGF/Laminin"/>
    <property type="match status" value="1"/>
</dbReference>
<feature type="region of interest" description="Disordered" evidence="4">
    <location>
        <begin position="641"/>
        <end position="677"/>
    </location>
</feature>
<dbReference type="SUPFAM" id="SSF49899">
    <property type="entry name" value="Concanavalin A-like lectins/glucanases"/>
    <property type="match status" value="2"/>
</dbReference>
<evidence type="ECO:0000313" key="10">
    <source>
        <dbReference type="Proteomes" id="UP000275408"/>
    </source>
</evidence>
<protein>
    <recommendedName>
        <fullName evidence="11">EGF-like domain-containing protein</fullName>
    </recommendedName>
</protein>
<keyword evidence="5" id="KW-1133">Transmembrane helix</keyword>
<evidence type="ECO:0000256" key="3">
    <source>
        <dbReference type="PROSITE-ProRule" id="PRU00122"/>
    </source>
</evidence>
<dbReference type="SMART" id="SM00282">
    <property type="entry name" value="LamG"/>
    <property type="match status" value="2"/>
</dbReference>
<dbReference type="InterPro" id="IPR000742">
    <property type="entry name" value="EGF"/>
</dbReference>
<dbReference type="SUPFAM" id="SSF56496">
    <property type="entry name" value="Fibrinogen C-terminal domain-like"/>
    <property type="match status" value="1"/>
</dbReference>
<dbReference type="InterPro" id="IPR001791">
    <property type="entry name" value="Laminin_G"/>
</dbReference>
<dbReference type="InterPro" id="IPR050372">
    <property type="entry name" value="Neurexin-related_CASP"/>
</dbReference>
<feature type="compositionally biased region" description="Basic and acidic residues" evidence="4">
    <location>
        <begin position="1159"/>
        <end position="1171"/>
    </location>
</feature>
<keyword evidence="6" id="KW-0732">Signal</keyword>
<feature type="compositionally biased region" description="Basic and acidic residues" evidence="4">
    <location>
        <begin position="1125"/>
        <end position="1134"/>
    </location>
</feature>
<comment type="caution">
    <text evidence="9">The sequence shown here is derived from an EMBL/GenBank/DDBJ whole genome shotgun (WGS) entry which is preliminary data.</text>
</comment>
<feature type="region of interest" description="Disordered" evidence="4">
    <location>
        <begin position="1083"/>
        <end position="1186"/>
    </location>
</feature>
<dbReference type="PROSITE" id="PS50025">
    <property type="entry name" value="LAM_G_DOMAIN"/>
    <property type="match status" value="2"/>
</dbReference>
<dbReference type="PANTHER" id="PTHR15036:SF85">
    <property type="entry name" value="SP2353, ISOFORM A"/>
    <property type="match status" value="1"/>
</dbReference>
<dbReference type="PROSITE" id="PS50026">
    <property type="entry name" value="EGF_3"/>
    <property type="match status" value="1"/>
</dbReference>
<evidence type="ECO:0000259" key="8">
    <source>
        <dbReference type="PROSITE" id="PS50026"/>
    </source>
</evidence>
<evidence type="ECO:0000256" key="1">
    <source>
        <dbReference type="ARBA" id="ARBA00023157"/>
    </source>
</evidence>
<gene>
    <name evidence="9" type="ORF">pdam_00017499</name>
</gene>
<evidence type="ECO:0000256" key="6">
    <source>
        <dbReference type="SAM" id="SignalP"/>
    </source>
</evidence>
<feature type="region of interest" description="Disordered" evidence="4">
    <location>
        <begin position="941"/>
        <end position="964"/>
    </location>
</feature>
<comment type="caution">
    <text evidence="2">Lacks conserved residue(s) required for the propagation of feature annotation.</text>
</comment>
<feature type="signal peptide" evidence="6">
    <location>
        <begin position="1"/>
        <end position="21"/>
    </location>
</feature>
<feature type="chain" id="PRO_5018136478" description="EGF-like domain-containing protein" evidence="6">
    <location>
        <begin position="22"/>
        <end position="1186"/>
    </location>
</feature>
<evidence type="ECO:0000256" key="2">
    <source>
        <dbReference type="PROSITE-ProRule" id="PRU00076"/>
    </source>
</evidence>
<keyword evidence="10" id="KW-1185">Reference proteome</keyword>
<dbReference type="Gene3D" id="2.60.120.200">
    <property type="match status" value="2"/>
</dbReference>
<dbReference type="OrthoDB" id="26719at2759"/>
<dbReference type="Pfam" id="PF02210">
    <property type="entry name" value="Laminin_G_2"/>
    <property type="match status" value="2"/>
</dbReference>
<feature type="compositionally biased region" description="Polar residues" evidence="4">
    <location>
        <begin position="1139"/>
        <end position="1155"/>
    </location>
</feature>
<dbReference type="GO" id="GO:0016020">
    <property type="term" value="C:membrane"/>
    <property type="evidence" value="ECO:0007669"/>
    <property type="project" value="UniProtKB-SubCell"/>
</dbReference>
<reference evidence="9 10" key="1">
    <citation type="journal article" date="2018" name="Sci. Rep.">
        <title>Comparative analysis of the Pocillopora damicornis genome highlights role of immune system in coral evolution.</title>
        <authorList>
            <person name="Cunning R."/>
            <person name="Bay R.A."/>
            <person name="Gillette P."/>
            <person name="Baker A.C."/>
            <person name="Traylor-Knowles N."/>
        </authorList>
    </citation>
    <scope>NUCLEOTIDE SEQUENCE [LARGE SCALE GENOMIC DNA]</scope>
    <source>
        <strain evidence="9">RSMAS</strain>
        <tissue evidence="9">Whole animal</tissue>
    </source>
</reference>
<feature type="domain" description="Laminin G" evidence="7">
    <location>
        <begin position="207"/>
        <end position="382"/>
    </location>
</feature>
<feature type="disulfide bond" evidence="3">
    <location>
        <begin position="181"/>
        <end position="208"/>
    </location>
</feature>